<dbReference type="RefSeq" id="WP_040008161.1">
    <property type="nucleotide sequence ID" value="NZ_CP009574.1"/>
</dbReference>
<evidence type="ECO:0000256" key="9">
    <source>
        <dbReference type="SAM" id="Phobius"/>
    </source>
</evidence>
<dbReference type="InterPro" id="IPR030923">
    <property type="entry name" value="LptG"/>
</dbReference>
<keyword evidence="6 9" id="KW-1133">Transmembrane helix</keyword>
<dbReference type="KEGG" id="frf:LO80_02260"/>
<comment type="subcellular location">
    <subcellularLocation>
        <location evidence="2">Cell membrane</location>
        <topology evidence="2">Multi-pass membrane protein</topology>
    </subcellularLocation>
</comment>
<dbReference type="HOGENOM" id="CLU_028799_1_0_6"/>
<evidence type="ECO:0000256" key="7">
    <source>
        <dbReference type="ARBA" id="ARBA00023136"/>
    </source>
</evidence>
<comment type="similarity">
    <text evidence="3">Belongs to the LptF/LptG family.</text>
</comment>
<feature type="transmembrane region" description="Helical" evidence="9">
    <location>
        <begin position="103"/>
        <end position="123"/>
    </location>
</feature>
<evidence type="ECO:0000256" key="2">
    <source>
        <dbReference type="ARBA" id="ARBA00004651"/>
    </source>
</evidence>
<evidence type="ECO:0000256" key="5">
    <source>
        <dbReference type="ARBA" id="ARBA00022692"/>
    </source>
</evidence>
<feature type="transmembrane region" description="Helical" evidence="9">
    <location>
        <begin position="9"/>
        <end position="36"/>
    </location>
</feature>
<dbReference type="eggNOG" id="COG0795">
    <property type="taxonomic scope" value="Bacteria"/>
</dbReference>
<dbReference type="InterPro" id="IPR005495">
    <property type="entry name" value="LptG/LptF_permease"/>
</dbReference>
<reference evidence="10 11" key="1">
    <citation type="submission" date="2014-10" db="EMBL/GenBank/DDBJ databases">
        <title>Whole genome sequence of Francisella endociliophora strain FSC1006, isolated from a laboratory culture of the marine ciliate Euplotes raikovi.</title>
        <authorList>
            <person name="Granberg M."/>
            <person name="Backman S."/>
            <person name="Lundmark E."/>
            <person name="Nilsson E."/>
            <person name="Karlsson E."/>
            <person name="Thelaus J."/>
            <person name="Ohrman C."/>
            <person name="Larkeryd A."/>
            <person name="Stenberg P."/>
        </authorList>
    </citation>
    <scope>NUCLEOTIDE SEQUENCE [LARGE SCALE GENOMIC DNA]</scope>
    <source>
        <strain evidence="10 11">FSC1006</strain>
    </source>
</reference>
<comment type="function">
    <text evidence="1">Part of the ABC transporter complex LptBFG involved in the translocation of lipopolysaccharide (LPS) from the inner membrane to the outer membrane.</text>
</comment>
<evidence type="ECO:0000256" key="8">
    <source>
        <dbReference type="ARBA" id="ARBA00026081"/>
    </source>
</evidence>
<feature type="transmembrane region" description="Helical" evidence="9">
    <location>
        <begin position="56"/>
        <end position="82"/>
    </location>
</feature>
<dbReference type="GO" id="GO:0015920">
    <property type="term" value="P:lipopolysaccharide transport"/>
    <property type="evidence" value="ECO:0007669"/>
    <property type="project" value="TreeGrafter"/>
</dbReference>
<keyword evidence="11" id="KW-1185">Reference proteome</keyword>
<dbReference type="PANTHER" id="PTHR33529:SF2">
    <property type="entry name" value="LIPOPOLYSACCHARIDE EXPORT SYSTEM PERMEASE PROTEIN LPTG"/>
    <property type="match status" value="1"/>
</dbReference>
<gene>
    <name evidence="10" type="ORF">LO80_02260</name>
</gene>
<feature type="transmembrane region" description="Helical" evidence="9">
    <location>
        <begin position="271"/>
        <end position="289"/>
    </location>
</feature>
<evidence type="ECO:0000256" key="3">
    <source>
        <dbReference type="ARBA" id="ARBA00007725"/>
    </source>
</evidence>
<comment type="subunit">
    <text evidence="8">Component of the lipopolysaccharide transport and assembly complex. The LptBFG transporter is composed of two ATP-binding proteins (LptB) and two transmembrane proteins (LptF and LptG).</text>
</comment>
<dbReference type="PANTHER" id="PTHR33529">
    <property type="entry name" value="SLR0882 PROTEIN-RELATED"/>
    <property type="match status" value="1"/>
</dbReference>
<proteinExistence type="inferred from homology"/>
<keyword evidence="4" id="KW-1003">Cell membrane</keyword>
<organism evidence="10 11">
    <name type="scientific">Candidatus Francisella endociliophora</name>
    <dbReference type="NCBI Taxonomy" id="653937"/>
    <lineage>
        <taxon>Bacteria</taxon>
        <taxon>Pseudomonadati</taxon>
        <taxon>Pseudomonadota</taxon>
        <taxon>Gammaproteobacteria</taxon>
        <taxon>Thiotrichales</taxon>
        <taxon>Francisellaceae</taxon>
        <taxon>Francisella</taxon>
    </lineage>
</organism>
<dbReference type="GO" id="GO:0055085">
    <property type="term" value="P:transmembrane transport"/>
    <property type="evidence" value="ECO:0007669"/>
    <property type="project" value="InterPro"/>
</dbReference>
<dbReference type="OrthoDB" id="9776227at2"/>
<evidence type="ECO:0000313" key="11">
    <source>
        <dbReference type="Proteomes" id="UP000029672"/>
    </source>
</evidence>
<name>A0A097EMX2_9GAMM</name>
<evidence type="ECO:0000256" key="1">
    <source>
        <dbReference type="ARBA" id="ARBA00002265"/>
    </source>
</evidence>
<evidence type="ECO:0000313" key="10">
    <source>
        <dbReference type="EMBL" id="AIT08916.1"/>
    </source>
</evidence>
<feature type="transmembrane region" description="Helical" evidence="9">
    <location>
        <begin position="301"/>
        <end position="324"/>
    </location>
</feature>
<dbReference type="Pfam" id="PF03739">
    <property type="entry name" value="LptF_LptG"/>
    <property type="match status" value="1"/>
</dbReference>
<accession>A0A097EMX2</accession>
<evidence type="ECO:0000256" key="4">
    <source>
        <dbReference type="ARBA" id="ARBA00022475"/>
    </source>
</evidence>
<dbReference type="STRING" id="1547445.LO80_02260"/>
<dbReference type="GO" id="GO:0043190">
    <property type="term" value="C:ATP-binding cassette (ABC) transporter complex"/>
    <property type="evidence" value="ECO:0007669"/>
    <property type="project" value="InterPro"/>
</dbReference>
<dbReference type="AlphaFoldDB" id="A0A097EMX2"/>
<keyword evidence="7 9" id="KW-0472">Membrane</keyword>
<feature type="transmembrane region" description="Helical" evidence="9">
    <location>
        <begin position="330"/>
        <end position="349"/>
    </location>
</feature>
<protein>
    <submittedName>
        <fullName evidence="10">Permease</fullName>
    </submittedName>
</protein>
<sequence>MLLNRIDRYIFKIVFGSFLIVTTIFCILFFIFTYLAQVTNNNSGASNWDLILNTFFQLPGILYTLLPACAMVGALMGLSLLANNSEIIILRSSGRSTLQISKGVIIVGFIGCAVTMVFGGYIAPTLQKLADTNIVSYNTHNMWLKTSDGIMNIATINPKNKTANNIRKFILEDNKVDEIRYAERAKYTHDAKADVFDISTVKFPTKDGQKHINVEKHIPKASWSNPIPISIAQVITINDNDYLNFNQLSKYMFSKSQAKDASLSLKFWQEVFQPISLMILILLSVPLSIGSTRSSTLIIKLLLGAFFGFSFFIVNQIFGPIALIMHIPPIFGAAGPTICALILLIYLFIKSKET</sequence>
<dbReference type="NCBIfam" id="TIGR04408">
    <property type="entry name" value="LptG_lptG"/>
    <property type="match status" value="1"/>
</dbReference>
<dbReference type="EMBL" id="CP009574">
    <property type="protein sequence ID" value="AIT08916.1"/>
    <property type="molecule type" value="Genomic_DNA"/>
</dbReference>
<keyword evidence="5 9" id="KW-0812">Transmembrane</keyword>
<dbReference type="Proteomes" id="UP000029672">
    <property type="component" value="Chromosome"/>
</dbReference>
<evidence type="ECO:0000256" key="6">
    <source>
        <dbReference type="ARBA" id="ARBA00022989"/>
    </source>
</evidence>